<dbReference type="AlphaFoldDB" id="A0A1M6HSG9"/>
<dbReference type="PANTHER" id="PTHR42915:SF1">
    <property type="entry name" value="PEPTIDOGLYCAN BETA-N-ACETYLMURAMIDASE NAMZ"/>
    <property type="match status" value="1"/>
</dbReference>
<accession>A0A1M6HSG9</accession>
<reference evidence="4" key="1">
    <citation type="submission" date="2016-11" db="EMBL/GenBank/DDBJ databases">
        <authorList>
            <person name="Varghese N."/>
            <person name="Submissions S."/>
        </authorList>
    </citation>
    <scope>NUCLEOTIDE SEQUENCE [LARGE SCALE GENOMIC DNA]</scope>
    <source>
        <strain evidence="4">DSM 16219</strain>
    </source>
</reference>
<dbReference type="InterPro" id="IPR008302">
    <property type="entry name" value="NamZ"/>
</dbReference>
<gene>
    <name evidence="3" type="ORF">SAMN02745216_01304</name>
</gene>
<sequence>MLVNTGLDNLLESPPDWIQGKRLGLLLNPASVDRELTGSHIVIDRRFPGQLTALFSPQHGFHAAKQDNMIESDHMKDPDLGVPIYSLYSETRIPTEEMFDGIDILLIDIQDVGTRVYTFMYSMSYCMEVAKKTNKTIFVLDRPNPIGGEAVEGNILQDNCTSFVGRYPIPMRHGLTMAELARLFNDEFGIGCDLQVVPMTGWRRSMYYEETTLTWIPPSPNLPIVDSAVVYPGQVILEGTNASEGRGTTRPFEAFGAPYVDPREVLEELRPEGVPGAILRSMAFEPLFNKWAGELCRGFQIHVTDRRTFQPYLTSLRLISALIKLYPDDFKWKQPPYEYEYERLPMDLILGDKDIRKALENGESPFELEEAWQDELDAFKATASKYHLY</sequence>
<organism evidence="3 4">
    <name type="scientific">Desulfatibacillum alkenivorans DSM 16219</name>
    <dbReference type="NCBI Taxonomy" id="1121393"/>
    <lineage>
        <taxon>Bacteria</taxon>
        <taxon>Pseudomonadati</taxon>
        <taxon>Thermodesulfobacteriota</taxon>
        <taxon>Desulfobacteria</taxon>
        <taxon>Desulfobacterales</taxon>
        <taxon>Desulfatibacillaceae</taxon>
        <taxon>Desulfatibacillum</taxon>
    </lineage>
</organism>
<evidence type="ECO:0000313" key="4">
    <source>
        <dbReference type="Proteomes" id="UP000183994"/>
    </source>
</evidence>
<dbReference type="InterPro" id="IPR048502">
    <property type="entry name" value="NamZ_N"/>
</dbReference>
<dbReference type="Proteomes" id="UP000183994">
    <property type="component" value="Unassembled WGS sequence"/>
</dbReference>
<dbReference type="RefSeq" id="WP_073474172.1">
    <property type="nucleotide sequence ID" value="NZ_FQZU01000005.1"/>
</dbReference>
<dbReference type="EMBL" id="FQZU01000005">
    <property type="protein sequence ID" value="SHJ25108.1"/>
    <property type="molecule type" value="Genomic_DNA"/>
</dbReference>
<dbReference type="Gene3D" id="3.40.50.12170">
    <property type="entry name" value="Uncharacterised protein PF07075, DUF1343"/>
    <property type="match status" value="1"/>
</dbReference>
<proteinExistence type="predicted"/>
<dbReference type="Gene3D" id="3.90.1150.140">
    <property type="match status" value="1"/>
</dbReference>
<dbReference type="OrthoDB" id="5705574at2"/>
<protein>
    <submittedName>
        <fullName evidence="3">Uncharacterized conserved protein YbbC, DUF1343 family</fullName>
    </submittedName>
</protein>
<dbReference type="InterPro" id="IPR048503">
    <property type="entry name" value="NamZ_C"/>
</dbReference>
<feature type="domain" description="Peptidoglycan beta-N-acetylmuramidase NamZ C-terminal" evidence="2">
    <location>
        <begin position="229"/>
        <end position="389"/>
    </location>
</feature>
<dbReference type="Pfam" id="PF07075">
    <property type="entry name" value="NamZ_N"/>
    <property type="match status" value="1"/>
</dbReference>
<dbReference type="GO" id="GO:0033922">
    <property type="term" value="F:peptidoglycan beta-N-acetylmuramidase activity"/>
    <property type="evidence" value="ECO:0007669"/>
    <property type="project" value="InterPro"/>
</dbReference>
<dbReference type="STRING" id="1121393.SAMN02745216_01304"/>
<name>A0A1M6HSG9_9BACT</name>
<dbReference type="Pfam" id="PF20732">
    <property type="entry name" value="NamZ_C"/>
    <property type="match status" value="1"/>
</dbReference>
<keyword evidence="4" id="KW-1185">Reference proteome</keyword>
<evidence type="ECO:0000313" key="3">
    <source>
        <dbReference type="EMBL" id="SHJ25108.1"/>
    </source>
</evidence>
<feature type="domain" description="Peptidoglycan beta-N-acetylmuramidase NamZ N-terminal" evidence="1">
    <location>
        <begin position="24"/>
        <end position="224"/>
    </location>
</feature>
<dbReference type="PANTHER" id="PTHR42915">
    <property type="entry name" value="HYPOTHETICAL 460 KDA PROTEIN IN FEUA-SIGW INTERGENIC REGION [PRECURSOR]"/>
    <property type="match status" value="1"/>
</dbReference>
<dbReference type="PIRSF" id="PIRSF016719">
    <property type="entry name" value="UCP016719"/>
    <property type="match status" value="1"/>
</dbReference>
<evidence type="ECO:0000259" key="2">
    <source>
        <dbReference type="Pfam" id="PF20732"/>
    </source>
</evidence>
<evidence type="ECO:0000259" key="1">
    <source>
        <dbReference type="Pfam" id="PF07075"/>
    </source>
</evidence>